<reference evidence="2" key="1">
    <citation type="submission" date="2021-04" db="EMBL/GenBank/DDBJ databases">
        <authorList>
            <person name="Rodrigo-Torres L."/>
            <person name="Arahal R. D."/>
            <person name="Lucena T."/>
        </authorList>
    </citation>
    <scope>NUCLEOTIDE SEQUENCE</scope>
    <source>
        <strain evidence="2">AS29M-1</strain>
    </source>
</reference>
<sequence length="201" mass="23783">MAKVKLRHIGERITHKEHDDCYTIVISPTIERWQMNSLLVWVIAWTFCGMAFAYYTLFESKSIDQLMVFSVILVFWLYFEIRVVRAFMWRKYGLEVIRIDNEYLSIKDSIFKHGKPKNYEMAKISPEDIEDVYINPKSYGKVMNDSFWQVGQGTIALKFEDKNYFFGTQLENKDSAKLARLIRKVVEQYKSKELIADAESN</sequence>
<feature type="transmembrane region" description="Helical" evidence="1">
    <location>
        <begin position="63"/>
        <end position="81"/>
    </location>
</feature>
<organism evidence="2 3">
    <name type="scientific">Parvicella tangerina</name>
    <dbReference type="NCBI Taxonomy" id="2829795"/>
    <lineage>
        <taxon>Bacteria</taxon>
        <taxon>Pseudomonadati</taxon>
        <taxon>Bacteroidota</taxon>
        <taxon>Flavobacteriia</taxon>
        <taxon>Flavobacteriales</taxon>
        <taxon>Parvicellaceae</taxon>
        <taxon>Parvicella</taxon>
    </lineage>
</organism>
<dbReference type="Proteomes" id="UP000683507">
    <property type="component" value="Chromosome"/>
</dbReference>
<keyword evidence="1" id="KW-0812">Transmembrane</keyword>
<keyword evidence="1" id="KW-0472">Membrane</keyword>
<dbReference type="RefSeq" id="WP_258542444.1">
    <property type="nucleotide sequence ID" value="NZ_OU015584.1"/>
</dbReference>
<keyword evidence="1" id="KW-1133">Transmembrane helix</keyword>
<proteinExistence type="predicted"/>
<dbReference type="KEGG" id="ptan:CRYO30217_02213"/>
<dbReference type="AlphaFoldDB" id="A0A916JN91"/>
<accession>A0A916JN91</accession>
<evidence type="ECO:0000256" key="1">
    <source>
        <dbReference type="SAM" id="Phobius"/>
    </source>
</evidence>
<name>A0A916JN91_9FLAO</name>
<feature type="transmembrane region" description="Helical" evidence="1">
    <location>
        <begin position="38"/>
        <end position="57"/>
    </location>
</feature>
<protein>
    <submittedName>
        <fullName evidence="2">Uncharacterized protein</fullName>
    </submittedName>
</protein>
<evidence type="ECO:0000313" key="2">
    <source>
        <dbReference type="EMBL" id="CAG5083492.1"/>
    </source>
</evidence>
<keyword evidence="3" id="KW-1185">Reference proteome</keyword>
<dbReference type="EMBL" id="OU015584">
    <property type="protein sequence ID" value="CAG5083492.1"/>
    <property type="molecule type" value="Genomic_DNA"/>
</dbReference>
<evidence type="ECO:0000313" key="3">
    <source>
        <dbReference type="Proteomes" id="UP000683507"/>
    </source>
</evidence>
<gene>
    <name evidence="2" type="ORF">CRYO30217_02213</name>
</gene>